<sequence length="38" mass="4422">MCQFQARGQHQNSGRRFFRQVRQANGKLHAILIGHSSR</sequence>
<dbReference type="RefSeq" id="XP_037194090.1">
    <property type="nucleotide sequence ID" value="XM_037334003.1"/>
</dbReference>
<proteinExistence type="predicted"/>
<accession>A0A8H6EK44</accession>
<reference evidence="1 2" key="1">
    <citation type="journal article" date="2020" name="Phytopathology">
        <title>A high-quality genome resource of Botrytis fragariae, a new and rapidly spreading fungal pathogen causing strawberry gray mold in the U.S.A.</title>
        <authorList>
            <person name="Wu Y."/>
            <person name="Saski C.A."/>
            <person name="Schnabel G."/>
            <person name="Xiao S."/>
            <person name="Hu M."/>
        </authorList>
    </citation>
    <scope>NUCLEOTIDE SEQUENCE [LARGE SCALE GENOMIC DNA]</scope>
    <source>
        <strain evidence="1 2">BVB16</strain>
    </source>
</reference>
<evidence type="ECO:0000313" key="1">
    <source>
        <dbReference type="EMBL" id="KAF5875144.1"/>
    </source>
</evidence>
<evidence type="ECO:0000313" key="2">
    <source>
        <dbReference type="Proteomes" id="UP000531561"/>
    </source>
</evidence>
<organism evidence="1 2">
    <name type="scientific">Botrytis fragariae</name>
    <dbReference type="NCBI Taxonomy" id="1964551"/>
    <lineage>
        <taxon>Eukaryota</taxon>
        <taxon>Fungi</taxon>
        <taxon>Dikarya</taxon>
        <taxon>Ascomycota</taxon>
        <taxon>Pezizomycotina</taxon>
        <taxon>Leotiomycetes</taxon>
        <taxon>Helotiales</taxon>
        <taxon>Sclerotiniaceae</taxon>
        <taxon>Botrytis</taxon>
    </lineage>
</organism>
<gene>
    <name evidence="1" type="ORF">Bfra_003597</name>
</gene>
<comment type="caution">
    <text evidence="1">The sequence shown here is derived from an EMBL/GenBank/DDBJ whole genome shotgun (WGS) entry which is preliminary data.</text>
</comment>
<dbReference type="GeneID" id="59257695"/>
<keyword evidence="2" id="KW-1185">Reference proteome</keyword>
<dbReference type="Proteomes" id="UP000531561">
    <property type="component" value="Unassembled WGS sequence"/>
</dbReference>
<dbReference type="AlphaFoldDB" id="A0A8H6EK44"/>
<protein>
    <submittedName>
        <fullName evidence="1">Uncharacterized protein</fullName>
    </submittedName>
</protein>
<name>A0A8H6EK44_9HELO</name>
<dbReference type="EMBL" id="JABFCT010000006">
    <property type="protein sequence ID" value="KAF5875144.1"/>
    <property type="molecule type" value="Genomic_DNA"/>
</dbReference>